<dbReference type="Gene3D" id="1.20.1250.20">
    <property type="entry name" value="MFS general substrate transporter like domains"/>
    <property type="match status" value="1"/>
</dbReference>
<keyword evidence="5 7" id="KW-1133">Transmembrane helix</keyword>
<evidence type="ECO:0000256" key="5">
    <source>
        <dbReference type="ARBA" id="ARBA00022989"/>
    </source>
</evidence>
<reference evidence="10" key="1">
    <citation type="submission" date="2013-02" db="EMBL/GenBank/DDBJ databases">
        <authorList>
            <person name="Hughes D."/>
        </authorList>
    </citation>
    <scope>NUCLEOTIDE SEQUENCE</scope>
    <source>
        <strain>Durham</strain>
        <strain evidence="10">NC isolate 2 -- Noor lab</strain>
    </source>
</reference>
<dbReference type="GO" id="GO:0016020">
    <property type="term" value="C:membrane"/>
    <property type="evidence" value="ECO:0007669"/>
    <property type="project" value="UniProtKB-SubCell"/>
</dbReference>
<sequence>MEKSQSEVVEVINFSKVEEPYKKYSYEEAIERVGVGKFHYALLLIAGLCFMACITEIASIGQIMFSIKCDLKLTLTQQGLVGSAAYIGIVISSHFMGFLADTWGRTRSLRLTLFLSLCMSLISIMSVNVWMLFTFRFLTGLFISGGQAIVFTLVGEFHGSKTRGNKNKCIKQIKIIDLQNY</sequence>
<dbReference type="PANTHER" id="PTHR23511">
    <property type="entry name" value="SYNAPTIC VESICLE GLYCOPROTEIN 2"/>
    <property type="match status" value="1"/>
</dbReference>
<organism evidence="9 10">
    <name type="scientific">Megaselia scalaris</name>
    <name type="common">Humpbacked fly</name>
    <name type="synonym">Phora scalaris</name>
    <dbReference type="NCBI Taxonomy" id="36166"/>
    <lineage>
        <taxon>Eukaryota</taxon>
        <taxon>Metazoa</taxon>
        <taxon>Ecdysozoa</taxon>
        <taxon>Arthropoda</taxon>
        <taxon>Hexapoda</taxon>
        <taxon>Insecta</taxon>
        <taxon>Pterygota</taxon>
        <taxon>Neoptera</taxon>
        <taxon>Endopterygota</taxon>
        <taxon>Diptera</taxon>
        <taxon>Brachycera</taxon>
        <taxon>Muscomorpha</taxon>
        <taxon>Platypezoidea</taxon>
        <taxon>Phoridae</taxon>
        <taxon>Megaseliini</taxon>
        <taxon>Megaselia</taxon>
    </lineage>
</organism>
<dbReference type="PROSITE" id="PS50850">
    <property type="entry name" value="MFS"/>
    <property type="match status" value="1"/>
</dbReference>
<proteinExistence type="inferred from homology"/>
<dbReference type="InterPro" id="IPR036259">
    <property type="entry name" value="MFS_trans_sf"/>
</dbReference>
<dbReference type="EMBL" id="CAQQ02142241">
    <property type="status" value="NOT_ANNOTATED_CDS"/>
    <property type="molecule type" value="Genomic_DNA"/>
</dbReference>
<evidence type="ECO:0000256" key="1">
    <source>
        <dbReference type="ARBA" id="ARBA00004141"/>
    </source>
</evidence>
<comment type="subcellular location">
    <subcellularLocation>
        <location evidence="1">Membrane</location>
        <topology evidence="1">Multi-pass membrane protein</topology>
    </subcellularLocation>
</comment>
<reference evidence="9" key="2">
    <citation type="submission" date="2015-06" db="UniProtKB">
        <authorList>
            <consortium name="EnsemblMetazoa"/>
        </authorList>
    </citation>
    <scope>IDENTIFICATION</scope>
</reference>
<evidence type="ECO:0000256" key="2">
    <source>
        <dbReference type="ARBA" id="ARBA00008335"/>
    </source>
</evidence>
<evidence type="ECO:0000256" key="4">
    <source>
        <dbReference type="ARBA" id="ARBA00022692"/>
    </source>
</evidence>
<dbReference type="InterPro" id="IPR020846">
    <property type="entry name" value="MFS_dom"/>
</dbReference>
<evidence type="ECO:0000313" key="9">
    <source>
        <dbReference type="EnsemblMetazoa" id="MESCA002642-PA"/>
    </source>
</evidence>
<dbReference type="STRING" id="36166.T1GGW1"/>
<keyword evidence="10" id="KW-1185">Reference proteome</keyword>
<dbReference type="AlphaFoldDB" id="T1GGW1"/>
<feature type="transmembrane region" description="Helical" evidence="7">
    <location>
        <begin position="137"/>
        <end position="158"/>
    </location>
</feature>
<feature type="transmembrane region" description="Helical" evidence="7">
    <location>
        <begin position="111"/>
        <end position="131"/>
    </location>
</feature>
<evidence type="ECO:0000256" key="7">
    <source>
        <dbReference type="SAM" id="Phobius"/>
    </source>
</evidence>
<feature type="transmembrane region" description="Helical" evidence="7">
    <location>
        <begin position="40"/>
        <end position="67"/>
    </location>
</feature>
<dbReference type="GO" id="GO:0022857">
    <property type="term" value="F:transmembrane transporter activity"/>
    <property type="evidence" value="ECO:0007669"/>
    <property type="project" value="InterPro"/>
</dbReference>
<dbReference type="InterPro" id="IPR005828">
    <property type="entry name" value="MFS_sugar_transport-like"/>
</dbReference>
<evidence type="ECO:0000259" key="8">
    <source>
        <dbReference type="PROSITE" id="PS50850"/>
    </source>
</evidence>
<dbReference type="Pfam" id="PF00083">
    <property type="entry name" value="Sugar_tr"/>
    <property type="match status" value="1"/>
</dbReference>
<dbReference type="EMBL" id="CAQQ02142242">
    <property type="status" value="NOT_ANNOTATED_CDS"/>
    <property type="molecule type" value="Genomic_DNA"/>
</dbReference>
<dbReference type="HOGENOM" id="CLU_106531_1_0_1"/>
<protein>
    <recommendedName>
        <fullName evidence="8">Major facilitator superfamily (MFS) profile domain-containing protein</fullName>
    </recommendedName>
</protein>
<dbReference type="Proteomes" id="UP000015102">
    <property type="component" value="Unassembled WGS sequence"/>
</dbReference>
<keyword evidence="4 7" id="KW-0812">Transmembrane</keyword>
<keyword evidence="6 7" id="KW-0472">Membrane</keyword>
<feature type="domain" description="Major facilitator superfamily (MFS) profile" evidence="8">
    <location>
        <begin position="42"/>
        <end position="181"/>
    </location>
</feature>
<evidence type="ECO:0000256" key="3">
    <source>
        <dbReference type="ARBA" id="ARBA00022448"/>
    </source>
</evidence>
<dbReference type="PANTHER" id="PTHR23511:SF35">
    <property type="entry name" value="MAJOR FACILITATOR SUPERFAMILY (MFS) PROFILE DOMAIN-CONTAINING PROTEIN"/>
    <property type="match status" value="1"/>
</dbReference>
<dbReference type="EMBL" id="CAQQ02142240">
    <property type="status" value="NOT_ANNOTATED_CDS"/>
    <property type="molecule type" value="Genomic_DNA"/>
</dbReference>
<dbReference type="EnsemblMetazoa" id="MESCA002642-RA">
    <property type="protein sequence ID" value="MESCA002642-PA"/>
    <property type="gene ID" value="MESCA002642"/>
</dbReference>
<dbReference type="SUPFAM" id="SSF103473">
    <property type="entry name" value="MFS general substrate transporter"/>
    <property type="match status" value="1"/>
</dbReference>
<keyword evidence="3" id="KW-0813">Transport</keyword>
<feature type="transmembrane region" description="Helical" evidence="7">
    <location>
        <begin position="79"/>
        <end position="99"/>
    </location>
</feature>
<evidence type="ECO:0000256" key="6">
    <source>
        <dbReference type="ARBA" id="ARBA00023136"/>
    </source>
</evidence>
<accession>T1GGW1</accession>
<evidence type="ECO:0000313" key="10">
    <source>
        <dbReference type="Proteomes" id="UP000015102"/>
    </source>
</evidence>
<name>T1GGW1_MEGSC</name>
<comment type="similarity">
    <text evidence="2">Belongs to the major facilitator superfamily.</text>
</comment>